<name>A0A177ASZ9_9BILA</name>
<dbReference type="PANTHER" id="PTHR19303">
    <property type="entry name" value="TRANSPOSON"/>
    <property type="match status" value="1"/>
</dbReference>
<evidence type="ECO:0008006" key="3">
    <source>
        <dbReference type="Google" id="ProtNLM"/>
    </source>
</evidence>
<accession>A0A177ASZ9</accession>
<dbReference type="AlphaFoldDB" id="A0A177ASZ9"/>
<protein>
    <recommendedName>
        <fullName evidence="3">DDE-1 domain-containing protein</fullName>
    </recommendedName>
</protein>
<dbReference type="EMBL" id="LWCA01001426">
    <property type="protein sequence ID" value="OAF65147.1"/>
    <property type="molecule type" value="Genomic_DNA"/>
</dbReference>
<dbReference type="Proteomes" id="UP000078046">
    <property type="component" value="Unassembled WGS sequence"/>
</dbReference>
<evidence type="ECO:0000313" key="1">
    <source>
        <dbReference type="EMBL" id="OAF65147.1"/>
    </source>
</evidence>
<evidence type="ECO:0000313" key="2">
    <source>
        <dbReference type="Proteomes" id="UP000078046"/>
    </source>
</evidence>
<dbReference type="PANTHER" id="PTHR19303:SF73">
    <property type="entry name" value="PROTEIN PDC2"/>
    <property type="match status" value="1"/>
</dbReference>
<keyword evidence="2" id="KW-1185">Reference proteome</keyword>
<organism evidence="1 2">
    <name type="scientific">Intoshia linei</name>
    <dbReference type="NCBI Taxonomy" id="1819745"/>
    <lineage>
        <taxon>Eukaryota</taxon>
        <taxon>Metazoa</taxon>
        <taxon>Spiralia</taxon>
        <taxon>Lophotrochozoa</taxon>
        <taxon>Mesozoa</taxon>
        <taxon>Orthonectida</taxon>
        <taxon>Rhopaluridae</taxon>
        <taxon>Intoshia</taxon>
    </lineage>
</organism>
<sequence length="266" mass="31030">MHIHPPNPAVISVRKCEHVVKNLAISTRDQPQSILQAVMQDLTEETSSQIVTSSNLRQTIRCKRRLEGFHPTIPYDIREFLLYDNGVGHENRIFIYSTTSLLQILNDSKHWMCDGTFKIFSNEGMKPSRMVVHLKEKHPDKAEKNLEYFQQAILINNSNNSHKENFKKRHEITYKSLSGIKQKENQSEIDDFFIKFNNKIIEYDLKDVFNADETALFYKKLPNKSYIIKSDDPRRKLKENKEKITVLLCCSAQGEKIKPLFISKSI</sequence>
<dbReference type="InterPro" id="IPR050863">
    <property type="entry name" value="CenT-Element_Derived"/>
</dbReference>
<dbReference type="GO" id="GO:0003677">
    <property type="term" value="F:DNA binding"/>
    <property type="evidence" value="ECO:0007669"/>
    <property type="project" value="TreeGrafter"/>
</dbReference>
<proteinExistence type="predicted"/>
<reference evidence="1 2" key="1">
    <citation type="submission" date="2016-04" db="EMBL/GenBank/DDBJ databases">
        <title>The genome of Intoshia linei affirms orthonectids as highly simplified spiralians.</title>
        <authorList>
            <person name="Mikhailov K.V."/>
            <person name="Slusarev G.S."/>
            <person name="Nikitin M.A."/>
            <person name="Logacheva M.D."/>
            <person name="Penin A."/>
            <person name="Aleoshin V."/>
            <person name="Panchin Y.V."/>
        </authorList>
    </citation>
    <scope>NUCLEOTIDE SEQUENCE [LARGE SCALE GENOMIC DNA]</scope>
    <source>
        <strain evidence="1">Intl2013</strain>
        <tissue evidence="1">Whole animal</tissue>
    </source>
</reference>
<gene>
    <name evidence="1" type="ORF">A3Q56_07139</name>
</gene>
<dbReference type="OrthoDB" id="9909311at2759"/>
<dbReference type="GO" id="GO:0005634">
    <property type="term" value="C:nucleus"/>
    <property type="evidence" value="ECO:0007669"/>
    <property type="project" value="TreeGrafter"/>
</dbReference>
<comment type="caution">
    <text evidence="1">The sequence shown here is derived from an EMBL/GenBank/DDBJ whole genome shotgun (WGS) entry which is preliminary data.</text>
</comment>